<comment type="caution">
    <text evidence="1">The sequence shown here is derived from an EMBL/GenBank/DDBJ whole genome shotgun (WGS) entry which is preliminary data.</text>
</comment>
<gene>
    <name evidence="1" type="ORF">MML48_8g00012956</name>
</gene>
<evidence type="ECO:0000313" key="1">
    <source>
        <dbReference type="EMBL" id="KAI4456859.1"/>
    </source>
</evidence>
<reference evidence="1" key="1">
    <citation type="submission" date="2022-04" db="EMBL/GenBank/DDBJ databases">
        <title>Chromosome-scale genome assembly of Holotrichia oblita Faldermann.</title>
        <authorList>
            <person name="Rongchong L."/>
        </authorList>
    </citation>
    <scope>NUCLEOTIDE SEQUENCE</scope>
    <source>
        <strain evidence="1">81SQS9</strain>
    </source>
</reference>
<name>A0ACB9SS68_HOLOL</name>
<organism evidence="1 2">
    <name type="scientific">Holotrichia oblita</name>
    <name type="common">Chafer beetle</name>
    <dbReference type="NCBI Taxonomy" id="644536"/>
    <lineage>
        <taxon>Eukaryota</taxon>
        <taxon>Metazoa</taxon>
        <taxon>Ecdysozoa</taxon>
        <taxon>Arthropoda</taxon>
        <taxon>Hexapoda</taxon>
        <taxon>Insecta</taxon>
        <taxon>Pterygota</taxon>
        <taxon>Neoptera</taxon>
        <taxon>Endopterygota</taxon>
        <taxon>Coleoptera</taxon>
        <taxon>Polyphaga</taxon>
        <taxon>Scarabaeiformia</taxon>
        <taxon>Scarabaeidae</taxon>
        <taxon>Melolonthinae</taxon>
        <taxon>Holotrichia</taxon>
    </lineage>
</organism>
<dbReference type="EMBL" id="CM043022">
    <property type="protein sequence ID" value="KAI4456859.1"/>
    <property type="molecule type" value="Genomic_DNA"/>
</dbReference>
<proteinExistence type="predicted"/>
<keyword evidence="2" id="KW-1185">Reference proteome</keyword>
<dbReference type="Proteomes" id="UP001056778">
    <property type="component" value="Chromosome 8"/>
</dbReference>
<protein>
    <submittedName>
        <fullName evidence="1">Trypsin</fullName>
    </submittedName>
</protein>
<accession>A0ACB9SS68</accession>
<sequence length="177" mass="20024">MTQREIRFTPELLNNNSASEKEVVSLNIDNLERRQELLEAETVRKDQNETFIALGSVYRNGRTGQIIRAKGYKIHPDYLSTGLSDIGLIKLVRPVRLGNKVKVVKLHVDNKESLIGKTVFLTGFGIIDDFYNTPDRLRRATMHISSYQKCFSDQESSKTELCATSTVQEGKACKVCI</sequence>
<evidence type="ECO:0000313" key="2">
    <source>
        <dbReference type="Proteomes" id="UP001056778"/>
    </source>
</evidence>